<evidence type="ECO:0000313" key="2">
    <source>
        <dbReference type="Proteomes" id="UP000265020"/>
    </source>
</evidence>
<dbReference type="Proteomes" id="UP000265020">
    <property type="component" value="Unassembled WGS sequence"/>
</dbReference>
<proteinExistence type="predicted"/>
<protein>
    <recommendedName>
        <fullName evidence="3">S100/CaBP-9k-type calcium binding subdomain domain-containing protein</fullName>
    </recommendedName>
</protein>
<dbReference type="GeneTree" id="ENSGT00940000174725"/>
<sequence length="93" mass="10075">MEEIPPAARRGSCLVLRRHGDSASSLQSGSEFLGCLSTVESEEGLGHVLQQMGVTSGENISFEDVWTLINKQAVQVFKNTPPEKGVKCNCLLQ</sequence>
<keyword evidence="2" id="KW-1185">Reference proteome</keyword>
<name>A0A3Q2E0J6_CYPVA</name>
<reference evidence="1" key="1">
    <citation type="submission" date="2025-08" db="UniProtKB">
        <authorList>
            <consortium name="Ensembl"/>
        </authorList>
    </citation>
    <scope>IDENTIFICATION</scope>
</reference>
<organism evidence="1 2">
    <name type="scientific">Cyprinodon variegatus</name>
    <name type="common">Sheepshead minnow</name>
    <dbReference type="NCBI Taxonomy" id="28743"/>
    <lineage>
        <taxon>Eukaryota</taxon>
        <taxon>Metazoa</taxon>
        <taxon>Chordata</taxon>
        <taxon>Craniata</taxon>
        <taxon>Vertebrata</taxon>
        <taxon>Euteleostomi</taxon>
        <taxon>Actinopterygii</taxon>
        <taxon>Neopterygii</taxon>
        <taxon>Teleostei</taxon>
        <taxon>Neoteleostei</taxon>
        <taxon>Acanthomorphata</taxon>
        <taxon>Ovalentaria</taxon>
        <taxon>Atherinomorphae</taxon>
        <taxon>Cyprinodontiformes</taxon>
        <taxon>Cyprinodontidae</taxon>
        <taxon>Cyprinodon</taxon>
    </lineage>
</organism>
<dbReference type="STRING" id="28743.ENSCVAP00000025721"/>
<accession>A0A3Q2E0J6</accession>
<evidence type="ECO:0008006" key="3">
    <source>
        <dbReference type="Google" id="ProtNLM"/>
    </source>
</evidence>
<dbReference type="AlphaFoldDB" id="A0A3Q2E0J6"/>
<dbReference type="Ensembl" id="ENSCVAT00000000913.1">
    <property type="protein sequence ID" value="ENSCVAP00000025721.1"/>
    <property type="gene ID" value="ENSCVAG00000010735.1"/>
</dbReference>
<reference evidence="1" key="2">
    <citation type="submission" date="2025-09" db="UniProtKB">
        <authorList>
            <consortium name="Ensembl"/>
        </authorList>
    </citation>
    <scope>IDENTIFICATION</scope>
</reference>
<evidence type="ECO:0000313" key="1">
    <source>
        <dbReference type="Ensembl" id="ENSCVAP00000025721.1"/>
    </source>
</evidence>